<dbReference type="Proteomes" id="UP000193920">
    <property type="component" value="Unassembled WGS sequence"/>
</dbReference>
<dbReference type="EMBL" id="MCOG01000050">
    <property type="protein sequence ID" value="ORY66746.1"/>
    <property type="molecule type" value="Genomic_DNA"/>
</dbReference>
<reference evidence="2 3" key="1">
    <citation type="submission" date="2016-08" db="EMBL/GenBank/DDBJ databases">
        <title>A Parts List for Fungal Cellulosomes Revealed by Comparative Genomics.</title>
        <authorList>
            <consortium name="DOE Joint Genome Institute"/>
            <person name="Haitjema C.H."/>
            <person name="Gilmore S.P."/>
            <person name="Henske J.K."/>
            <person name="Solomon K.V."/>
            <person name="De Groot R."/>
            <person name="Kuo A."/>
            <person name="Mondo S.J."/>
            <person name="Salamov A.A."/>
            <person name="Labutti K."/>
            <person name="Zhao Z."/>
            <person name="Chiniquy J."/>
            <person name="Barry K."/>
            <person name="Brewer H.M."/>
            <person name="Purvine S.O."/>
            <person name="Wright A.T."/>
            <person name="Boxma B."/>
            <person name="Van Alen T."/>
            <person name="Hackstein J.H."/>
            <person name="Baker S.E."/>
            <person name="Grigoriev I.V."/>
            <person name="O'Malley M.A."/>
        </authorList>
    </citation>
    <scope>NUCLEOTIDE SEQUENCE [LARGE SCALE GENOMIC DNA]</scope>
    <source>
        <strain evidence="2 3">G1</strain>
    </source>
</reference>
<evidence type="ECO:0000256" key="1">
    <source>
        <dbReference type="SAM" id="Coils"/>
    </source>
</evidence>
<keyword evidence="1" id="KW-0175">Coiled coil</keyword>
<evidence type="ECO:0000313" key="3">
    <source>
        <dbReference type="Proteomes" id="UP000193920"/>
    </source>
</evidence>
<comment type="caution">
    <text evidence="2">The sequence shown here is derived from an EMBL/GenBank/DDBJ whole genome shotgun (WGS) entry which is preliminary data.</text>
</comment>
<keyword evidence="3" id="KW-1185">Reference proteome</keyword>
<organism evidence="2 3">
    <name type="scientific">Neocallimastix californiae</name>
    <dbReference type="NCBI Taxonomy" id="1754190"/>
    <lineage>
        <taxon>Eukaryota</taxon>
        <taxon>Fungi</taxon>
        <taxon>Fungi incertae sedis</taxon>
        <taxon>Chytridiomycota</taxon>
        <taxon>Chytridiomycota incertae sedis</taxon>
        <taxon>Neocallimastigomycetes</taxon>
        <taxon>Neocallimastigales</taxon>
        <taxon>Neocallimastigaceae</taxon>
        <taxon>Neocallimastix</taxon>
    </lineage>
</organism>
<protein>
    <submittedName>
        <fullName evidence="2">Uncharacterized protein</fullName>
    </submittedName>
</protein>
<proteinExistence type="predicted"/>
<dbReference type="AlphaFoldDB" id="A0A1Y2E636"/>
<gene>
    <name evidence="2" type="ORF">LY90DRAFT_667913</name>
</gene>
<accession>A0A1Y2E636</accession>
<sequence length="547" mass="64776">MYIGGTVYCSKYCHNLDKNKKQKFSNEFISNQMVQKVHSEILPHSSYYYYSHYSLKFKNRINSCNTPITRNTNCSINQYNPYWMLFSDTDNDINKEKKLSFINIHAIEKGKYDSENNNSNNDFSKINENEEMKIYTKEKNINVHSNMNTIQSSLNYSSFDDIKNDSTTLNKLKSIFSLFYKNNKKNNSKRTDIETNNKYVKNEKNTGSNDKCSKLGNIKSVNDSSLISTSNVRFSSNSGVDLYSKHANSYLKSMNQSDNKIKLEYRNKNLNQNNQLNNNLKSNINLTFKNLFQRRTMSQKFPSKNIEYLKSYKRQIRRKSNELSIHGSNNKYPNTLYSFKQINEYFPKKFRKMTISLDNQNLEIKRFKDNTYINKHFKNIKRKLEKFHHKKNATTMDYILTIECLNTILTDENTIKSIKKSSELIDNIENKNSINRSLNNNKNGNKSDIDNRSFIINTYNNYPRDAIENDTNQFISSNEANPHYERNIINENIDSYYTFEDVMNMNKDTDELEKQKQDLQQQLIQRIQQQNHYYQEIRLIIVTVVLH</sequence>
<evidence type="ECO:0000313" key="2">
    <source>
        <dbReference type="EMBL" id="ORY66746.1"/>
    </source>
</evidence>
<feature type="coiled-coil region" evidence="1">
    <location>
        <begin position="502"/>
        <end position="529"/>
    </location>
</feature>
<name>A0A1Y2E636_9FUNG</name>